<accession>A0A239IH99</accession>
<reference evidence="2" key="1">
    <citation type="submission" date="2017-06" db="EMBL/GenBank/DDBJ databases">
        <authorList>
            <person name="Varghese N."/>
            <person name="Submissions S."/>
        </authorList>
    </citation>
    <scope>NUCLEOTIDE SEQUENCE [LARGE SCALE GENOMIC DNA]</scope>
    <source>
        <strain evidence="2">CIP 108523</strain>
    </source>
</reference>
<sequence length="167" mass="18581">MTYAGFKCDLKEEPLSGRLIYRESEYSIDFVDCSREEIALRTGGQGCCSLVIGTLQIEVGVETGRLLYPWGLCPLINCEPKHMPMNHIDCGSIYIESAGFELVAGVAIEIPGSNLWQMFKDMATGWICIGDYDMGDKIRLVQFSKSAMISLSDEVAIAVWIRPEVEL</sequence>
<proteinExistence type="predicted"/>
<evidence type="ECO:0000313" key="1">
    <source>
        <dbReference type="EMBL" id="SNS91794.1"/>
    </source>
</evidence>
<protein>
    <submittedName>
        <fullName evidence="1">Uncharacterized protein</fullName>
    </submittedName>
</protein>
<keyword evidence="2" id="KW-1185">Reference proteome</keyword>
<name>A0A239IH99_9PSED</name>
<organism evidence="1 2">
    <name type="scientific">Pseudomonas segetis</name>
    <dbReference type="NCBI Taxonomy" id="298908"/>
    <lineage>
        <taxon>Bacteria</taxon>
        <taxon>Pseudomonadati</taxon>
        <taxon>Pseudomonadota</taxon>
        <taxon>Gammaproteobacteria</taxon>
        <taxon>Pseudomonadales</taxon>
        <taxon>Pseudomonadaceae</taxon>
        <taxon>Pseudomonas</taxon>
    </lineage>
</organism>
<evidence type="ECO:0000313" key="2">
    <source>
        <dbReference type="Proteomes" id="UP000242915"/>
    </source>
</evidence>
<dbReference type="RefSeq" id="WP_141133438.1">
    <property type="nucleotide sequence ID" value="NZ_FZOG01000006.1"/>
</dbReference>
<gene>
    <name evidence="1" type="ORF">SAMN05216255_3844</name>
</gene>
<dbReference type="AlphaFoldDB" id="A0A239IH99"/>
<dbReference type="EMBL" id="FZOG01000006">
    <property type="protein sequence ID" value="SNS91794.1"/>
    <property type="molecule type" value="Genomic_DNA"/>
</dbReference>
<dbReference type="Proteomes" id="UP000242915">
    <property type="component" value="Unassembled WGS sequence"/>
</dbReference>